<name>A0A7C9J2M5_9RHOB</name>
<dbReference type="InterPro" id="IPR008767">
    <property type="entry name" value="Phage_SPP1_head-tail_adaptor"/>
</dbReference>
<sequence>MSAGRPRRLILEAREGLPDGRGGRASVWVEKGVHWARLDPRGGGFPSSEDGPVSVTRYRAVMRAVPFGALSRPAPGDRFREGARAFHVRSVIDDEGGGTMTCLVEEEVQP</sequence>
<reference evidence="1 2" key="1">
    <citation type="submission" date="2019-12" db="EMBL/GenBank/DDBJ databases">
        <authorList>
            <person name="Lee S.D."/>
        </authorList>
    </citation>
    <scope>NUCLEOTIDE SEQUENCE [LARGE SCALE GENOMIC DNA]</scope>
    <source>
        <strain evidence="1 2">GH1-50</strain>
    </source>
</reference>
<evidence type="ECO:0000313" key="1">
    <source>
        <dbReference type="EMBL" id="MXQ07641.1"/>
    </source>
</evidence>
<dbReference type="Proteomes" id="UP000480350">
    <property type="component" value="Unassembled WGS sequence"/>
</dbReference>
<dbReference type="Gene3D" id="2.40.10.270">
    <property type="entry name" value="Bacteriophage SPP1 head-tail adaptor protein"/>
    <property type="match status" value="1"/>
</dbReference>
<organism evidence="1 2">
    <name type="scientific">Kangsaoukella pontilimi</name>
    <dbReference type="NCBI Taxonomy" id="2691042"/>
    <lineage>
        <taxon>Bacteria</taxon>
        <taxon>Pseudomonadati</taxon>
        <taxon>Pseudomonadota</taxon>
        <taxon>Alphaproteobacteria</taxon>
        <taxon>Rhodobacterales</taxon>
        <taxon>Paracoccaceae</taxon>
        <taxon>Kangsaoukella</taxon>
    </lineage>
</organism>
<reference evidence="1 2" key="2">
    <citation type="submission" date="2020-03" db="EMBL/GenBank/DDBJ databases">
        <title>Kangsaoukella pontilimi gen. nov., sp. nov., a new member of the family Rhodobacteraceae isolated from a tidal mudflat.</title>
        <authorList>
            <person name="Kim I.S."/>
        </authorList>
    </citation>
    <scope>NUCLEOTIDE SEQUENCE [LARGE SCALE GENOMIC DNA]</scope>
    <source>
        <strain evidence="1 2">GH1-50</strain>
    </source>
</reference>
<comment type="caution">
    <text evidence="1">The sequence shown here is derived from an EMBL/GenBank/DDBJ whole genome shotgun (WGS) entry which is preliminary data.</text>
</comment>
<dbReference type="Pfam" id="PF05521">
    <property type="entry name" value="Phage_HCP"/>
    <property type="match status" value="1"/>
</dbReference>
<evidence type="ECO:0000313" key="2">
    <source>
        <dbReference type="Proteomes" id="UP000480350"/>
    </source>
</evidence>
<dbReference type="AlphaFoldDB" id="A0A7C9J2M5"/>
<proteinExistence type="predicted"/>
<protein>
    <submittedName>
        <fullName evidence="1">Head-tail adaptor protein</fullName>
    </submittedName>
</protein>
<dbReference type="InterPro" id="IPR038666">
    <property type="entry name" value="SSP1_head-tail_sf"/>
</dbReference>
<keyword evidence="2" id="KW-1185">Reference proteome</keyword>
<accession>A0A7C9J2M5</accession>
<dbReference type="RefSeq" id="WP_160763505.1">
    <property type="nucleotide sequence ID" value="NZ_WUPT01000001.1"/>
</dbReference>
<gene>
    <name evidence="1" type="ORF">GQ651_07260</name>
</gene>
<dbReference type="EMBL" id="WUPT01000001">
    <property type="protein sequence ID" value="MXQ07641.1"/>
    <property type="molecule type" value="Genomic_DNA"/>
</dbReference>